<dbReference type="InterPro" id="IPR006683">
    <property type="entry name" value="Thioestr_dom"/>
</dbReference>
<dbReference type="EMBL" id="AODH01000019">
    <property type="protein sequence ID" value="EUJ40365.1"/>
    <property type="molecule type" value="Genomic_DNA"/>
</dbReference>
<dbReference type="SUPFAM" id="SSF54637">
    <property type="entry name" value="Thioesterase/thiol ester dehydrase-isomerase"/>
    <property type="match status" value="1"/>
</dbReference>
<gene>
    <name evidence="4" type="ORF">BCAMP_05409</name>
</gene>
<comment type="similarity">
    <text evidence="1">Belongs to the thioesterase PaaI family.</text>
</comment>
<proteinExistence type="inferred from homology"/>
<dbReference type="InterPro" id="IPR029069">
    <property type="entry name" value="HotDog_dom_sf"/>
</dbReference>
<evidence type="ECO:0000256" key="2">
    <source>
        <dbReference type="ARBA" id="ARBA00022801"/>
    </source>
</evidence>
<dbReference type="InterPro" id="IPR003736">
    <property type="entry name" value="PAAI_dom"/>
</dbReference>
<dbReference type="Gene3D" id="3.10.129.10">
    <property type="entry name" value="Hotdog Thioesterase"/>
    <property type="match status" value="1"/>
</dbReference>
<feature type="domain" description="Thioesterase" evidence="3">
    <location>
        <begin position="33"/>
        <end position="109"/>
    </location>
</feature>
<accession>W7CUP0</accession>
<dbReference type="RefSeq" id="WP_035314148.1">
    <property type="nucleotide sequence ID" value="NZ_AODH01000019.1"/>
</dbReference>
<dbReference type="Pfam" id="PF03061">
    <property type="entry name" value="4HBT"/>
    <property type="match status" value="1"/>
</dbReference>
<dbReference type="Proteomes" id="UP000019243">
    <property type="component" value="Unassembled WGS sequence"/>
</dbReference>
<dbReference type="STRING" id="1265861.BCAMP_05409"/>
<sequence length="123" mass="13169">MTLMQSLQMEAVSVTKEAVIYKMPVNEATTQPFGFLHGGATAALAETVASVGAMCHLASTQIAFGLEININHLRSVRTGAVIATATPIHIGRSSHVWDVRVVDEEEHLIAISRCTLAIRTKSA</sequence>
<dbReference type="PANTHER" id="PTHR43240:SF5">
    <property type="entry name" value="1,4-DIHYDROXY-2-NAPHTHOYL-COA THIOESTERASE 1"/>
    <property type="match status" value="1"/>
</dbReference>
<reference evidence="4 5" key="1">
    <citation type="submission" date="2012-12" db="EMBL/GenBank/DDBJ databases">
        <title>Novel taxa of Listeriaceae from agricultural environments in the United States.</title>
        <authorList>
            <person name="den Bakker H.C."/>
            <person name="Allred A."/>
            <person name="Warchocki S."/>
            <person name="Wright E.M."/>
            <person name="Burrell A."/>
            <person name="Nightingale K.K."/>
            <person name="Kephart D."/>
            <person name="Wiedmann M."/>
        </authorList>
    </citation>
    <scope>NUCLEOTIDE SEQUENCE [LARGE SCALE GENOMIC DNA]</scope>
    <source>
        <strain evidence="4 5">FSL F6-1037</strain>
    </source>
</reference>
<comment type="caution">
    <text evidence="4">The sequence shown here is derived from an EMBL/GenBank/DDBJ whole genome shotgun (WGS) entry which is preliminary data.</text>
</comment>
<dbReference type="AlphaFoldDB" id="W7CUP0"/>
<dbReference type="OrthoDB" id="9798208at2"/>
<evidence type="ECO:0000313" key="5">
    <source>
        <dbReference type="Proteomes" id="UP000019243"/>
    </source>
</evidence>
<organism evidence="4 5">
    <name type="scientific">Brochothrix campestris FSL F6-1037</name>
    <dbReference type="NCBI Taxonomy" id="1265861"/>
    <lineage>
        <taxon>Bacteria</taxon>
        <taxon>Bacillati</taxon>
        <taxon>Bacillota</taxon>
        <taxon>Bacilli</taxon>
        <taxon>Bacillales</taxon>
        <taxon>Listeriaceae</taxon>
        <taxon>Brochothrix</taxon>
    </lineage>
</organism>
<protein>
    <submittedName>
        <fullName evidence="4">ComA operon protein</fullName>
    </submittedName>
</protein>
<dbReference type="PANTHER" id="PTHR43240">
    <property type="entry name" value="1,4-DIHYDROXY-2-NAPHTHOYL-COA THIOESTERASE 1"/>
    <property type="match status" value="1"/>
</dbReference>
<evidence type="ECO:0000259" key="3">
    <source>
        <dbReference type="Pfam" id="PF03061"/>
    </source>
</evidence>
<evidence type="ECO:0000313" key="4">
    <source>
        <dbReference type="EMBL" id="EUJ40365.1"/>
    </source>
</evidence>
<dbReference type="PATRIC" id="fig|1265861.3.peg.1069"/>
<dbReference type="CDD" id="cd03443">
    <property type="entry name" value="PaaI_thioesterase"/>
    <property type="match status" value="1"/>
</dbReference>
<keyword evidence="5" id="KW-1185">Reference proteome</keyword>
<dbReference type="GO" id="GO:0005829">
    <property type="term" value="C:cytosol"/>
    <property type="evidence" value="ECO:0007669"/>
    <property type="project" value="TreeGrafter"/>
</dbReference>
<name>W7CUP0_9LIST</name>
<dbReference type="NCBIfam" id="TIGR00369">
    <property type="entry name" value="unchar_dom_1"/>
    <property type="match status" value="1"/>
</dbReference>
<keyword evidence="2" id="KW-0378">Hydrolase</keyword>
<dbReference type="GO" id="GO:0061522">
    <property type="term" value="F:1,4-dihydroxy-2-naphthoyl-CoA thioesterase activity"/>
    <property type="evidence" value="ECO:0007669"/>
    <property type="project" value="TreeGrafter"/>
</dbReference>
<evidence type="ECO:0000256" key="1">
    <source>
        <dbReference type="ARBA" id="ARBA00008324"/>
    </source>
</evidence>